<dbReference type="Proteomes" id="UP001497497">
    <property type="component" value="Unassembled WGS sequence"/>
</dbReference>
<protein>
    <recommendedName>
        <fullName evidence="7">Endoglucanase</fullName>
        <ecNumber evidence="7">3.2.1.4</ecNumber>
    </recommendedName>
</protein>
<keyword evidence="10" id="KW-1185">Reference proteome</keyword>
<dbReference type="SUPFAM" id="SSF48208">
    <property type="entry name" value="Six-hairpin glycosidases"/>
    <property type="match status" value="1"/>
</dbReference>
<organism evidence="9 10">
    <name type="scientific">Lymnaea stagnalis</name>
    <name type="common">Great pond snail</name>
    <name type="synonym">Helix stagnalis</name>
    <dbReference type="NCBI Taxonomy" id="6523"/>
    <lineage>
        <taxon>Eukaryota</taxon>
        <taxon>Metazoa</taxon>
        <taxon>Spiralia</taxon>
        <taxon>Lophotrochozoa</taxon>
        <taxon>Mollusca</taxon>
        <taxon>Gastropoda</taxon>
        <taxon>Heterobranchia</taxon>
        <taxon>Euthyneura</taxon>
        <taxon>Panpulmonata</taxon>
        <taxon>Hygrophila</taxon>
        <taxon>Lymnaeoidea</taxon>
        <taxon>Lymnaeidae</taxon>
        <taxon>Lymnaea</taxon>
    </lineage>
</organism>
<evidence type="ECO:0000256" key="7">
    <source>
        <dbReference type="RuleBase" id="RU361166"/>
    </source>
</evidence>
<keyword evidence="3 7" id="KW-0136">Cellulose degradation</keyword>
<accession>A0AAV2HAK0</accession>
<evidence type="ECO:0000256" key="1">
    <source>
        <dbReference type="ARBA" id="ARBA00000966"/>
    </source>
</evidence>
<sequence length="50" mass="5457">DDYVDNREDYVLNEVATDYNAGFQGALAGIVHLEVISGLPTTNNKCPCLQ</sequence>
<evidence type="ECO:0000313" key="9">
    <source>
        <dbReference type="EMBL" id="CAL1530780.1"/>
    </source>
</evidence>
<comment type="catalytic activity">
    <reaction evidence="1 7">
        <text>Endohydrolysis of (1-&gt;4)-beta-D-glucosidic linkages in cellulose, lichenin and cereal beta-D-glucans.</text>
        <dbReference type="EC" id="3.2.1.4"/>
    </reaction>
</comment>
<gene>
    <name evidence="9" type="ORF">GSLYS_00004905001</name>
</gene>
<evidence type="ECO:0000256" key="2">
    <source>
        <dbReference type="ARBA" id="ARBA00007072"/>
    </source>
</evidence>
<evidence type="ECO:0000256" key="4">
    <source>
        <dbReference type="ARBA" id="ARBA00023277"/>
    </source>
</evidence>
<name>A0AAV2HAK0_LYMST</name>
<dbReference type="InterPro" id="IPR012341">
    <property type="entry name" value="6hp_glycosidase-like_sf"/>
</dbReference>
<evidence type="ECO:0000256" key="3">
    <source>
        <dbReference type="ARBA" id="ARBA00023001"/>
    </source>
</evidence>
<keyword evidence="4 6" id="KW-0119">Carbohydrate metabolism</keyword>
<dbReference type="Pfam" id="PF00759">
    <property type="entry name" value="Glyco_hydro_9"/>
    <property type="match status" value="1"/>
</dbReference>
<keyword evidence="6 7" id="KW-0378">Hydrolase</keyword>
<comment type="caution">
    <text evidence="9">The sequence shown here is derived from an EMBL/GenBank/DDBJ whole genome shotgun (WGS) entry which is preliminary data.</text>
</comment>
<dbReference type="InterPro" id="IPR001701">
    <property type="entry name" value="Glyco_hydro_9"/>
</dbReference>
<feature type="active site" evidence="6">
    <location>
        <position position="14"/>
    </location>
</feature>
<evidence type="ECO:0000256" key="6">
    <source>
        <dbReference type="PROSITE-ProRule" id="PRU10060"/>
    </source>
</evidence>
<proteinExistence type="inferred from homology"/>
<dbReference type="PROSITE" id="PS00698">
    <property type="entry name" value="GH9_3"/>
    <property type="match status" value="1"/>
</dbReference>
<dbReference type="EC" id="3.2.1.4" evidence="7"/>
<dbReference type="Gene3D" id="1.50.10.10">
    <property type="match status" value="1"/>
</dbReference>
<feature type="domain" description="Glycoside hydrolase family 9" evidence="8">
    <location>
        <begin position="1"/>
        <end position="27"/>
    </location>
</feature>
<feature type="active site" evidence="6">
    <location>
        <position position="5"/>
    </location>
</feature>
<comment type="similarity">
    <text evidence="2 6 7">Belongs to the glycosyl hydrolase 9 (cellulase E) family.</text>
</comment>
<reference evidence="9 10" key="1">
    <citation type="submission" date="2024-04" db="EMBL/GenBank/DDBJ databases">
        <authorList>
            <consortium name="Genoscope - CEA"/>
            <person name="William W."/>
        </authorList>
    </citation>
    <scope>NUCLEOTIDE SEQUENCE [LARGE SCALE GENOMIC DNA]</scope>
</reference>
<feature type="non-terminal residue" evidence="9">
    <location>
        <position position="1"/>
    </location>
</feature>
<keyword evidence="6 7" id="KW-0326">Glycosidase</keyword>
<dbReference type="InterPro" id="IPR033126">
    <property type="entry name" value="Glyco_hydro_9_Asp/Glu_AS"/>
</dbReference>
<evidence type="ECO:0000259" key="8">
    <source>
        <dbReference type="Pfam" id="PF00759"/>
    </source>
</evidence>
<dbReference type="EMBL" id="CAXITT010000075">
    <property type="protein sequence ID" value="CAL1530780.1"/>
    <property type="molecule type" value="Genomic_DNA"/>
</dbReference>
<dbReference type="AlphaFoldDB" id="A0AAV2HAK0"/>
<dbReference type="InterPro" id="IPR008928">
    <property type="entry name" value="6-hairpin_glycosidase_sf"/>
</dbReference>
<evidence type="ECO:0000256" key="5">
    <source>
        <dbReference type="ARBA" id="ARBA00023326"/>
    </source>
</evidence>
<keyword evidence="5 6" id="KW-0624">Polysaccharide degradation</keyword>
<evidence type="ECO:0000313" key="10">
    <source>
        <dbReference type="Proteomes" id="UP001497497"/>
    </source>
</evidence>
<dbReference type="GO" id="GO:0008810">
    <property type="term" value="F:cellulase activity"/>
    <property type="evidence" value="ECO:0007669"/>
    <property type="project" value="UniProtKB-EC"/>
</dbReference>
<dbReference type="GO" id="GO:0030245">
    <property type="term" value="P:cellulose catabolic process"/>
    <property type="evidence" value="ECO:0007669"/>
    <property type="project" value="UniProtKB-KW"/>
</dbReference>